<protein>
    <submittedName>
        <fullName evidence="2">Uncharacterized protein</fullName>
    </submittedName>
</protein>
<dbReference type="AlphaFoldDB" id="A0A7R8ZV45"/>
<sequence>MALEWFGVGGKEEAVEALRRMGKMSEELFSDQWLRCRGNQATASLLIIEKRRGETANVYKKCLDDDAGIPGFKMGCGSRMGFMIKCIGICLFISVPLATADRFYEPQRYFQAFSNNPTSRFQKNVTPSQTSFPFGWQGTGFGQAGTSPSDPPVAGLGRTSDAYLEPGGRGPDTSRISRKSTPDEEHLQIEVENTYEIRVRDNERREVRDDERREVRDDERREVRDNERREVRDNERREVQDDERREVRDKEQREVRDNERREVRDNELRVVRDDEGRKVRDNERREYGYNGRWSLIQIDSLGSRELGSLSRIVDYLYKADATALTSNIRDKGKVTTTGHNNILKPVAFLCVIRNFVRDYFSSGNLAKILVTGIGGIVVFKDTFGNFEGKSKVPVALRKMLSGFN</sequence>
<feature type="compositionally biased region" description="Polar residues" evidence="1">
    <location>
        <begin position="120"/>
        <end position="132"/>
    </location>
</feature>
<dbReference type="EMBL" id="OB665530">
    <property type="protein sequence ID" value="CAD7233028.1"/>
    <property type="molecule type" value="Genomic_DNA"/>
</dbReference>
<proteinExistence type="predicted"/>
<evidence type="ECO:0000313" key="2">
    <source>
        <dbReference type="EMBL" id="CAD7233028.1"/>
    </source>
</evidence>
<gene>
    <name evidence="2" type="ORF">CTOB1V02_LOCUS10853</name>
</gene>
<organism evidence="2">
    <name type="scientific">Cyprideis torosa</name>
    <dbReference type="NCBI Taxonomy" id="163714"/>
    <lineage>
        <taxon>Eukaryota</taxon>
        <taxon>Metazoa</taxon>
        <taxon>Ecdysozoa</taxon>
        <taxon>Arthropoda</taxon>
        <taxon>Crustacea</taxon>
        <taxon>Oligostraca</taxon>
        <taxon>Ostracoda</taxon>
        <taxon>Podocopa</taxon>
        <taxon>Podocopida</taxon>
        <taxon>Cytherocopina</taxon>
        <taxon>Cytheroidea</taxon>
        <taxon>Cytherideidae</taxon>
        <taxon>Cyprideis</taxon>
    </lineage>
</organism>
<feature type="region of interest" description="Disordered" evidence="1">
    <location>
        <begin position="120"/>
        <end position="186"/>
    </location>
</feature>
<feature type="region of interest" description="Disordered" evidence="1">
    <location>
        <begin position="203"/>
        <end position="260"/>
    </location>
</feature>
<name>A0A7R8ZV45_9CRUS</name>
<evidence type="ECO:0000256" key="1">
    <source>
        <dbReference type="SAM" id="MobiDB-lite"/>
    </source>
</evidence>
<accession>A0A7R8ZV45</accession>
<reference evidence="2" key="1">
    <citation type="submission" date="2020-11" db="EMBL/GenBank/DDBJ databases">
        <authorList>
            <person name="Tran Van P."/>
        </authorList>
    </citation>
    <scope>NUCLEOTIDE SEQUENCE</scope>
</reference>